<dbReference type="RefSeq" id="WP_068590779.1">
    <property type="nucleotide sequence ID" value="NZ_LRXL01000026.1"/>
</dbReference>
<sequence>MDVAVSKNKNIIVSDVCHTSLQNVLVYFDREADEIQKNLFQKNLIQLTKLFSKGVSSDSKNDIQSILLSENIKLFYKVSNDAVQLLLFWNSSIDEQNTL</sequence>
<keyword evidence="2" id="KW-1185">Reference proteome</keyword>
<gene>
    <name evidence="1" type="ORF">ULVI_06155</name>
</gene>
<protein>
    <submittedName>
        <fullName evidence="1">Uncharacterized protein</fullName>
    </submittedName>
</protein>
<organism evidence="1 2">
    <name type="scientific">Cochleicola gelatinilyticus</name>
    <dbReference type="NCBI Taxonomy" id="1763537"/>
    <lineage>
        <taxon>Bacteria</taxon>
        <taxon>Pseudomonadati</taxon>
        <taxon>Bacteroidota</taxon>
        <taxon>Flavobacteriia</taxon>
        <taxon>Flavobacteriales</taxon>
        <taxon>Flavobacteriaceae</taxon>
        <taxon>Cochleicola</taxon>
    </lineage>
</organism>
<dbReference type="STRING" id="1763537.ULVI_06155"/>
<proteinExistence type="predicted"/>
<comment type="caution">
    <text evidence="1">The sequence shown here is derived from an EMBL/GenBank/DDBJ whole genome shotgun (WGS) entry which is preliminary data.</text>
</comment>
<evidence type="ECO:0000313" key="2">
    <source>
        <dbReference type="Proteomes" id="UP000077013"/>
    </source>
</evidence>
<dbReference type="Proteomes" id="UP000077013">
    <property type="component" value="Unassembled WGS sequence"/>
</dbReference>
<accession>A0A167J455</accession>
<dbReference type="OrthoDB" id="1098070at2"/>
<reference evidence="1 2" key="1">
    <citation type="submission" date="2016-02" db="EMBL/GenBank/DDBJ databases">
        <title>Ulvibacter sp. LPB0005, isolated from Thais luteostoma.</title>
        <authorList>
            <person name="Shin S.-K."/>
            <person name="Yi H."/>
        </authorList>
    </citation>
    <scope>NUCLEOTIDE SEQUENCE [LARGE SCALE GENOMIC DNA]</scope>
    <source>
        <strain evidence="1 2">LPB0005</strain>
    </source>
</reference>
<dbReference type="AlphaFoldDB" id="A0A167J455"/>
<evidence type="ECO:0000313" key="1">
    <source>
        <dbReference type="EMBL" id="OAB80316.1"/>
    </source>
</evidence>
<dbReference type="EMBL" id="LRXL01000026">
    <property type="protein sequence ID" value="OAB80316.1"/>
    <property type="molecule type" value="Genomic_DNA"/>
</dbReference>
<name>A0A167J455_9FLAO</name>